<sequence length="392" mass="42815">MRLISSALSLLAALSTVQASSEKNVARDGALGGLANSIIKGKAFDRIIQIWLENTDFGAAQVDPSLKALAQKGLVLSNYFAVTHPSEPNYVSSVGGEYFGINNDNLFNVPKNVSTVVDLLEDKGISWGEYLEDMPSTGFTGFEFRNPKTGANAYVRKHNPLVVFESISTNPSRLAKTKNFTLLYEDVAANRLPQWVFITPNMTNDAHDTNIAFGGKWTKQFLEPLLENPNFNDEGTLVIVTFDENDASSQPNRVFTLLLGGAVPKSLLGKTDDNFYTHYSTIASIEANWDLHTLGRWDVGANVFNFVAEKTGDLVRSPSNIKDVILNKSYPGIFHSKTQVRQAVPNTKLVVNGRTVLPAIQDEWVSKVGCTVYSGQLVPPSALNAPQIPSGC</sequence>
<name>A0A9P7KD93_9AGAR</name>
<organism evidence="3 4">
    <name type="scientific">Asterophora parasitica</name>
    <dbReference type="NCBI Taxonomy" id="117018"/>
    <lineage>
        <taxon>Eukaryota</taxon>
        <taxon>Fungi</taxon>
        <taxon>Dikarya</taxon>
        <taxon>Basidiomycota</taxon>
        <taxon>Agaricomycotina</taxon>
        <taxon>Agaricomycetes</taxon>
        <taxon>Agaricomycetidae</taxon>
        <taxon>Agaricales</taxon>
        <taxon>Tricholomatineae</taxon>
        <taxon>Lyophyllaceae</taxon>
        <taxon>Asterophora</taxon>
    </lineage>
</organism>
<dbReference type="InterPro" id="IPR017850">
    <property type="entry name" value="Alkaline_phosphatase_core_sf"/>
</dbReference>
<dbReference type="GO" id="GO:0016788">
    <property type="term" value="F:hydrolase activity, acting on ester bonds"/>
    <property type="evidence" value="ECO:0007669"/>
    <property type="project" value="InterPro"/>
</dbReference>
<dbReference type="OrthoDB" id="5135119at2759"/>
<gene>
    <name evidence="3" type="ORF">DXG03_008037</name>
</gene>
<evidence type="ECO:0000313" key="3">
    <source>
        <dbReference type="EMBL" id="KAG5644655.1"/>
    </source>
</evidence>
<dbReference type="Gene3D" id="3.40.720.10">
    <property type="entry name" value="Alkaline Phosphatase, subunit A"/>
    <property type="match status" value="1"/>
</dbReference>
<protein>
    <recommendedName>
        <fullName evidence="5">Acid phosphatase</fullName>
    </recommendedName>
</protein>
<feature type="chain" id="PRO_5040203021" description="Acid phosphatase" evidence="2">
    <location>
        <begin position="20"/>
        <end position="392"/>
    </location>
</feature>
<evidence type="ECO:0000313" key="4">
    <source>
        <dbReference type="Proteomes" id="UP000775547"/>
    </source>
</evidence>
<feature type="signal peptide" evidence="2">
    <location>
        <begin position="1"/>
        <end position="19"/>
    </location>
</feature>
<dbReference type="PANTHER" id="PTHR31956:SF15">
    <property type="entry name" value="ACID PHOSPHATASE PHOA"/>
    <property type="match status" value="1"/>
</dbReference>
<proteinExistence type="predicted"/>
<keyword evidence="4" id="KW-1185">Reference proteome</keyword>
<dbReference type="PANTHER" id="PTHR31956">
    <property type="entry name" value="NON-SPECIFIC PHOSPHOLIPASE C4-RELATED"/>
    <property type="match status" value="1"/>
</dbReference>
<evidence type="ECO:0000256" key="1">
    <source>
        <dbReference type="ARBA" id="ARBA00022801"/>
    </source>
</evidence>
<dbReference type="Proteomes" id="UP000775547">
    <property type="component" value="Unassembled WGS sequence"/>
</dbReference>
<dbReference type="Pfam" id="PF04185">
    <property type="entry name" value="Phosphoesterase"/>
    <property type="match status" value="1"/>
</dbReference>
<comment type="caution">
    <text evidence="3">The sequence shown here is derived from an EMBL/GenBank/DDBJ whole genome shotgun (WGS) entry which is preliminary data.</text>
</comment>
<dbReference type="AlphaFoldDB" id="A0A9P7KD93"/>
<accession>A0A9P7KD93</accession>
<dbReference type="GO" id="GO:0009395">
    <property type="term" value="P:phospholipid catabolic process"/>
    <property type="evidence" value="ECO:0007669"/>
    <property type="project" value="TreeGrafter"/>
</dbReference>
<evidence type="ECO:0000256" key="2">
    <source>
        <dbReference type="SAM" id="SignalP"/>
    </source>
</evidence>
<reference evidence="3" key="1">
    <citation type="submission" date="2020-07" db="EMBL/GenBank/DDBJ databases">
        <authorList>
            <person name="Nieuwenhuis M."/>
            <person name="Van De Peppel L.J.J."/>
        </authorList>
    </citation>
    <scope>NUCLEOTIDE SEQUENCE</scope>
    <source>
        <strain evidence="3">AP01</strain>
        <tissue evidence="3">Mycelium</tissue>
    </source>
</reference>
<reference evidence="3" key="2">
    <citation type="submission" date="2021-10" db="EMBL/GenBank/DDBJ databases">
        <title>Phylogenomics reveals ancestral predisposition of the termite-cultivated fungus Termitomyces towards a domesticated lifestyle.</title>
        <authorList>
            <person name="Auxier B."/>
            <person name="Grum-Grzhimaylo A."/>
            <person name="Cardenas M.E."/>
            <person name="Lodge J.D."/>
            <person name="Laessoe T."/>
            <person name="Pedersen O."/>
            <person name="Smith M.E."/>
            <person name="Kuyper T.W."/>
            <person name="Franco-Molano E.A."/>
            <person name="Baroni T.J."/>
            <person name="Aanen D.K."/>
        </authorList>
    </citation>
    <scope>NUCLEOTIDE SEQUENCE</scope>
    <source>
        <strain evidence="3">AP01</strain>
        <tissue evidence="3">Mycelium</tissue>
    </source>
</reference>
<dbReference type="InterPro" id="IPR007312">
    <property type="entry name" value="Phosphoesterase"/>
</dbReference>
<keyword evidence="2" id="KW-0732">Signal</keyword>
<dbReference type="FunFam" id="3.40.720.10:FF:000064">
    <property type="entry name" value="Probable acid phosphatase Pho610"/>
    <property type="match status" value="1"/>
</dbReference>
<keyword evidence="1" id="KW-0378">Hydrolase</keyword>
<evidence type="ECO:0008006" key="5">
    <source>
        <dbReference type="Google" id="ProtNLM"/>
    </source>
</evidence>
<dbReference type="EMBL" id="JABCKV010000063">
    <property type="protein sequence ID" value="KAG5644655.1"/>
    <property type="molecule type" value="Genomic_DNA"/>
</dbReference>